<sequence>MTDTEFWPRSPGEFTGAAEQYRAAHAEARRIAARLGVRAPSDVLVRAGELDDARAALVGDYAVLVDETRARMTGIAAGTALARLEARGGRPPGDPAADEAADLADLRGRAEAVDAAEEAERRSADLAAGHGSAVGGMAPLAGLGMLGRSLGSDGAHRAAHYAVPASAPADLDLRLRELCGAIGGAARDWARMAVAEVVDEAGRPWRLIGTTELDGYLRPGVVLRDGELAAGNEDWPELSIATFCAARGFAPGPVVGATPPPDEVCDHLRASGFAPSWSGDAWASGGEDADASVD</sequence>
<protein>
    <recommendedName>
        <fullName evidence="3">DUF222 domain-containing protein</fullName>
    </recommendedName>
</protein>
<proteinExistence type="predicted"/>
<comment type="caution">
    <text evidence="1">The sequence shown here is derived from an EMBL/GenBank/DDBJ whole genome shotgun (WGS) entry which is preliminary data.</text>
</comment>
<dbReference type="RefSeq" id="WP_068746731.1">
    <property type="nucleotide sequence ID" value="NZ_LSRE01000048.1"/>
</dbReference>
<evidence type="ECO:0000313" key="1">
    <source>
        <dbReference type="EMBL" id="KXO90465.1"/>
    </source>
</evidence>
<accession>A0A137YWY8</accession>
<evidence type="ECO:0008006" key="3">
    <source>
        <dbReference type="Google" id="ProtNLM"/>
    </source>
</evidence>
<reference evidence="1 2" key="1">
    <citation type="submission" date="2016-02" db="EMBL/GenBank/DDBJ databases">
        <authorList>
            <person name="Teng J.L."/>
            <person name="Tang Y."/>
            <person name="Huang Y."/>
            <person name="Guo F."/>
            <person name="Wei W."/>
            <person name="Chen J.H."/>
            <person name="Wong S.Y."/>
            <person name="Lau S.K."/>
            <person name="Woo P.C."/>
        </authorList>
    </citation>
    <scope>NUCLEOTIDE SEQUENCE [LARGE SCALE GENOMIC DNA]</scope>
    <source>
        <strain evidence="1 2">JCM 13375</strain>
    </source>
</reference>
<evidence type="ECO:0000313" key="2">
    <source>
        <dbReference type="Proteomes" id="UP000070409"/>
    </source>
</evidence>
<keyword evidence="2" id="KW-1185">Reference proteome</keyword>
<dbReference type="EMBL" id="LSRE01000048">
    <property type="protein sequence ID" value="KXO90465.1"/>
    <property type="molecule type" value="Genomic_DNA"/>
</dbReference>
<organism evidence="1 2">
    <name type="scientific">Tsukamurella pseudospumae</name>
    <dbReference type="NCBI Taxonomy" id="239498"/>
    <lineage>
        <taxon>Bacteria</taxon>
        <taxon>Bacillati</taxon>
        <taxon>Actinomycetota</taxon>
        <taxon>Actinomycetes</taxon>
        <taxon>Mycobacteriales</taxon>
        <taxon>Tsukamurellaceae</taxon>
        <taxon>Tsukamurella</taxon>
    </lineage>
</organism>
<dbReference type="Proteomes" id="UP000070409">
    <property type="component" value="Unassembled WGS sequence"/>
</dbReference>
<gene>
    <name evidence="1" type="ORF">AXK61_07550</name>
</gene>
<name>A0A137YWY8_9ACTN</name>